<dbReference type="OrthoDB" id="2317065at2759"/>
<evidence type="ECO:0000256" key="2">
    <source>
        <dbReference type="ARBA" id="ARBA00038358"/>
    </source>
</evidence>
<dbReference type="PANTHER" id="PTHR36845">
    <property type="entry name" value="HYDROLASE, PUTATIVE (AFU_ORTHOLOGUE AFUA_7G05090)-RELATED"/>
    <property type="match status" value="1"/>
</dbReference>
<dbReference type="InterPro" id="IPR052369">
    <property type="entry name" value="UG_Glycosaminoglycan_Hydrolase"/>
</dbReference>
<dbReference type="SUPFAM" id="SSF48208">
    <property type="entry name" value="Six-hairpin glycosidases"/>
    <property type="match status" value="1"/>
</dbReference>
<dbReference type="STRING" id="1403190.A0A0F0I760"/>
<dbReference type="Proteomes" id="UP000033540">
    <property type="component" value="Unassembled WGS sequence"/>
</dbReference>
<feature type="region of interest" description="Disordered" evidence="3">
    <location>
        <begin position="1"/>
        <end position="30"/>
    </location>
</feature>
<dbReference type="PANTHER" id="PTHR36845:SF1">
    <property type="entry name" value="HYDROLASE, PUTATIVE (AFU_ORTHOLOGUE AFUA_7G05090)-RELATED"/>
    <property type="match status" value="1"/>
</dbReference>
<accession>A0A0F0I760</accession>
<feature type="compositionally biased region" description="Polar residues" evidence="3">
    <location>
        <begin position="1"/>
        <end position="10"/>
    </location>
</feature>
<dbReference type="AlphaFoldDB" id="A0A0F0I760"/>
<evidence type="ECO:0000256" key="3">
    <source>
        <dbReference type="SAM" id="MobiDB-lite"/>
    </source>
</evidence>
<dbReference type="EMBL" id="JZEE01000660">
    <property type="protein sequence ID" value="KJK61818.1"/>
    <property type="molecule type" value="Genomic_DNA"/>
</dbReference>
<evidence type="ECO:0000256" key="1">
    <source>
        <dbReference type="ARBA" id="ARBA00022801"/>
    </source>
</evidence>
<dbReference type="GO" id="GO:0052757">
    <property type="term" value="F:chondroitin hydrolase activity"/>
    <property type="evidence" value="ECO:0007669"/>
    <property type="project" value="TreeGrafter"/>
</dbReference>
<organism evidence="4 5">
    <name type="scientific">Aspergillus parasiticus (strain ATCC 56775 / NRRL 5862 / SRRC 143 / SU-1)</name>
    <dbReference type="NCBI Taxonomy" id="1403190"/>
    <lineage>
        <taxon>Eukaryota</taxon>
        <taxon>Fungi</taxon>
        <taxon>Dikarya</taxon>
        <taxon>Ascomycota</taxon>
        <taxon>Pezizomycotina</taxon>
        <taxon>Eurotiomycetes</taxon>
        <taxon>Eurotiomycetidae</taxon>
        <taxon>Eurotiales</taxon>
        <taxon>Aspergillaceae</taxon>
        <taxon>Aspergillus</taxon>
        <taxon>Aspergillus subgen. Circumdati</taxon>
    </lineage>
</organism>
<dbReference type="GO" id="GO:0000272">
    <property type="term" value="P:polysaccharide catabolic process"/>
    <property type="evidence" value="ECO:0007669"/>
    <property type="project" value="TreeGrafter"/>
</dbReference>
<gene>
    <name evidence="4" type="ORF">P875_00086736</name>
</gene>
<sequence length="510" mass="57136">MAPHVLSTSPVMDDRPAHKGVTKPPPLKDAGDNEIQAQLAFLFHENNLAKVIGVAETLLENNDPPTRFPETVPQTGAEKGVYRCRDAEFWTCGFFPGSLYCLLERVRKYPAASLPSHSDRSEDSQGKFTEDARAVHNHDILISHLTDLCRKWSGPLHAMSFRKDTHDIGFIIQPALQRDWELFGNRSSLDSILNAAESLATRFDARVGAIRSWDRFSNAHHDINSMDDDFLVIIDSLCNLDLLFYAGNYLHSERLLSIASTHATTLLSTHLRPESGLNGDKRYSTYHVVNFSPSNKGKVKQKLTAQGYSDNSTWARGQAWAIMGYAQTYSWTKKREFLDAARGLADYFIQRMESSPAIVEQQGRGRYVPLWDFDAPITHTGANGDQGPLRDVSAGLIAANGMLILYGQLAGMGELDAAKRYLNYALNITKETVELAYNRDEMRLRLCQQDGVTKIKSCEATSSHHFDAILEKSTANFNGNHADRAWDHGLVYADYYFLELGNRLLDMGLL</sequence>
<comment type="similarity">
    <text evidence="2">Belongs to the glycosyl hydrolase 88 family.</text>
</comment>
<protein>
    <recommendedName>
        <fullName evidence="6">Six-hairpin glycosidase-like protein</fullName>
    </recommendedName>
</protein>
<evidence type="ECO:0008006" key="6">
    <source>
        <dbReference type="Google" id="ProtNLM"/>
    </source>
</evidence>
<keyword evidence="1" id="KW-0378">Hydrolase</keyword>
<dbReference type="InterPro" id="IPR012341">
    <property type="entry name" value="6hp_glycosidase-like_sf"/>
</dbReference>
<evidence type="ECO:0000313" key="5">
    <source>
        <dbReference type="Proteomes" id="UP000033540"/>
    </source>
</evidence>
<reference evidence="4 5" key="1">
    <citation type="submission" date="2015-02" db="EMBL/GenBank/DDBJ databases">
        <title>Draft genome sequence of Aspergillus parasiticus SU-1.</title>
        <authorList>
            <person name="Yu J."/>
            <person name="Fedorova N."/>
            <person name="Yin Y."/>
            <person name="Losada L."/>
            <person name="Zafar N."/>
            <person name="Taujale R."/>
            <person name="Ehrlich K.C."/>
            <person name="Bhatnagar D."/>
            <person name="Cleveland T.E."/>
            <person name="Bennett J.W."/>
            <person name="Nierman W.C."/>
        </authorList>
    </citation>
    <scope>NUCLEOTIDE SEQUENCE [LARGE SCALE GENOMIC DNA]</scope>
    <source>
        <strain evidence="5">ATCC 56775 / NRRL 5862 / SRRC 143 / SU-1</strain>
    </source>
</reference>
<evidence type="ECO:0000313" key="4">
    <source>
        <dbReference type="EMBL" id="KJK61818.1"/>
    </source>
</evidence>
<name>A0A0F0I760_ASPPU</name>
<proteinExistence type="inferred from homology"/>
<comment type="caution">
    <text evidence="4">The sequence shown here is derived from an EMBL/GenBank/DDBJ whole genome shotgun (WGS) entry which is preliminary data.</text>
</comment>
<dbReference type="InterPro" id="IPR008928">
    <property type="entry name" value="6-hairpin_glycosidase_sf"/>
</dbReference>
<dbReference type="Gene3D" id="1.50.10.10">
    <property type="match status" value="1"/>
</dbReference>